<reference evidence="1 2" key="1">
    <citation type="submission" date="2016-11" db="EMBL/GenBank/DDBJ databases">
        <authorList>
            <person name="Jaros S."/>
            <person name="Januszkiewicz K."/>
            <person name="Wedrychowicz H."/>
        </authorList>
    </citation>
    <scope>NUCLEOTIDE SEQUENCE [LARGE SCALE GENOMIC DNA]</scope>
    <source>
        <strain evidence="1 2">DSM 3089</strain>
    </source>
</reference>
<accession>A0A1M5VYG0</accession>
<name>A0A1M5VYG0_9CLOT</name>
<sequence length="159" mass="18489">MINDTLLTRINESMPLQINEISASYDEDKVGEFFSKTLLPGLKFKIREANIPAQILKSWNYYLLKLYALSPEATAYCIKDMKNHFHNLIENEAKVKSLGDGCSKNVILTPEFCTVWFKTSILVLLNNLLQDEDYAKEVAIYLEDNYFNLNNELRVFFFK</sequence>
<protein>
    <submittedName>
        <fullName evidence="1">Uncharacterized protein</fullName>
    </submittedName>
</protein>
<evidence type="ECO:0000313" key="1">
    <source>
        <dbReference type="EMBL" id="SHH80034.1"/>
    </source>
</evidence>
<dbReference type="RefSeq" id="WP_072831342.1">
    <property type="nucleotide sequence ID" value="NZ_FQXP01000005.1"/>
</dbReference>
<organism evidence="1 2">
    <name type="scientific">Clostridium collagenovorans DSM 3089</name>
    <dbReference type="NCBI Taxonomy" id="1121306"/>
    <lineage>
        <taxon>Bacteria</taxon>
        <taxon>Bacillati</taxon>
        <taxon>Bacillota</taxon>
        <taxon>Clostridia</taxon>
        <taxon>Eubacteriales</taxon>
        <taxon>Clostridiaceae</taxon>
        <taxon>Clostridium</taxon>
    </lineage>
</organism>
<proteinExistence type="predicted"/>
<dbReference type="EMBL" id="FQXP01000005">
    <property type="protein sequence ID" value="SHH80034.1"/>
    <property type="molecule type" value="Genomic_DNA"/>
</dbReference>
<dbReference type="Proteomes" id="UP000184526">
    <property type="component" value="Unassembled WGS sequence"/>
</dbReference>
<dbReference type="OrthoDB" id="1909151at2"/>
<gene>
    <name evidence="1" type="ORF">SAMN02745196_01430</name>
</gene>
<dbReference type="AlphaFoldDB" id="A0A1M5VYG0"/>
<evidence type="ECO:0000313" key="2">
    <source>
        <dbReference type="Proteomes" id="UP000184526"/>
    </source>
</evidence>
<keyword evidence="2" id="KW-1185">Reference proteome</keyword>